<keyword evidence="5" id="KW-1185">Reference proteome</keyword>
<reference evidence="4" key="1">
    <citation type="submission" date="2023-08" db="EMBL/GenBank/DDBJ databases">
        <authorList>
            <person name="Chen Y."/>
            <person name="Shah S."/>
            <person name="Dougan E. K."/>
            <person name="Thang M."/>
            <person name="Chan C."/>
        </authorList>
    </citation>
    <scope>NUCLEOTIDE SEQUENCE</scope>
</reference>
<keyword evidence="3" id="KW-0812">Transmembrane</keyword>
<protein>
    <submittedName>
        <fullName evidence="4">Uncharacterized protein</fullName>
    </submittedName>
</protein>
<feature type="transmembrane region" description="Helical" evidence="3">
    <location>
        <begin position="701"/>
        <end position="730"/>
    </location>
</feature>
<evidence type="ECO:0000313" key="5">
    <source>
        <dbReference type="Proteomes" id="UP001178507"/>
    </source>
</evidence>
<sequence>MECDFRDQALSASEMPDMQAAKQEIDELMERVHTAQISLDKVAKSTLDLKRDLAQANDRQLVLRAEKSSEMREEELLIAAHAHLRQERCRNKEGDLWPVWSTTTEDLEEYGTGISLYFRLTINLSMTLTAAAVLTLPFLVLNLTGQGLEDVDVGVGNGFFALSSIGNFLSANGTVSVSWVELDPANVSWCVGTLDAVAVAAVGILAIWFERKALPAAVEADAMTTVTPDAFSLYVSHLPRRLKKDHGRYEELLRQHFENQLSPDLVPQAAHPGVDVLRKEEQFLHEPQDLGCCSRFLCCLRRAKDYRGRRLGVIAKADEQRQTCEVQWVDEKGKLRPPATEPLRPPKESPNVDSPDSPETEGKEETLDETEISVDEDLEGPVLLQAELLKRLEDVDCAPPSAGRKAVFKVSLIRDFKGRLKQMRRLVERVEAKQDAAGDEKQMKEAEAYLENLKLEEQDVLGAFVTFDLVKFRDFVSQEYRFSRLALLGAWLQGPEQRFQGHAIQIHDAVLPNDIFWENIDCPKMSRSLRKLAMGIVFVMVLVVMIMGLSLAKWGREQAQQQTADCSLQTNATERSTLCECADLGIAKVLQDQPAGSRATCESFIKNFAFVQSMIIGAAVFSSVINLASGYLIAIFANFMQPPSRTVLECRIMEMTFVVQCLTLGVVVSLVNADFGFSLFGQRGIFNLIGAGDFQDIDKRWTAAVGVEILMLFIFSIATEAVAVGMVWWFNLSHSLCWKKTWKDVKLLYTPPEFQLGLQHASQLSAVCAALLYSSCLPVMKVILAFRLFAMYWSSKYELLRGSAVPKRFGHVLALAASQWVQVAVFAHSAVAVWVFGNPELTGTKVIQEATSYFSQVGQQINMGEAMAIRRRLDGA</sequence>
<dbReference type="InterPro" id="IPR045122">
    <property type="entry name" value="Csc1-like"/>
</dbReference>
<dbReference type="PANTHER" id="PTHR13018">
    <property type="entry name" value="PROBABLE MEMBRANE PROTEIN DUF221-RELATED"/>
    <property type="match status" value="1"/>
</dbReference>
<evidence type="ECO:0000256" key="1">
    <source>
        <dbReference type="SAM" id="Coils"/>
    </source>
</evidence>
<feature type="transmembrane region" description="Helical" evidence="3">
    <location>
        <begin position="187"/>
        <end position="209"/>
    </location>
</feature>
<dbReference type="GO" id="GO:0005886">
    <property type="term" value="C:plasma membrane"/>
    <property type="evidence" value="ECO:0007669"/>
    <property type="project" value="TreeGrafter"/>
</dbReference>
<accession>A0AA36NBJ8</accession>
<gene>
    <name evidence="4" type="ORF">EVOR1521_LOCUS28293</name>
</gene>
<evidence type="ECO:0000256" key="3">
    <source>
        <dbReference type="SAM" id="Phobius"/>
    </source>
</evidence>
<feature type="transmembrane region" description="Helical" evidence="3">
    <location>
        <begin position="159"/>
        <end position="180"/>
    </location>
</feature>
<dbReference type="EMBL" id="CAUJNA010003622">
    <property type="protein sequence ID" value="CAJ1406295.1"/>
    <property type="molecule type" value="Genomic_DNA"/>
</dbReference>
<feature type="transmembrane region" description="Helical" evidence="3">
    <location>
        <begin position="614"/>
        <end position="637"/>
    </location>
</feature>
<keyword evidence="3" id="KW-0472">Membrane</keyword>
<keyword evidence="3" id="KW-1133">Transmembrane helix</keyword>
<proteinExistence type="predicted"/>
<comment type="caution">
    <text evidence="4">The sequence shown here is derived from an EMBL/GenBank/DDBJ whole genome shotgun (WGS) entry which is preliminary data.</text>
</comment>
<evidence type="ECO:0000256" key="2">
    <source>
        <dbReference type="SAM" id="MobiDB-lite"/>
    </source>
</evidence>
<feature type="transmembrane region" description="Helical" evidence="3">
    <location>
        <begin position="657"/>
        <end position="680"/>
    </location>
</feature>
<feature type="transmembrane region" description="Helical" evidence="3">
    <location>
        <begin position="532"/>
        <end position="552"/>
    </location>
</feature>
<dbReference type="Proteomes" id="UP001178507">
    <property type="component" value="Unassembled WGS sequence"/>
</dbReference>
<organism evidence="4 5">
    <name type="scientific">Effrenium voratum</name>
    <dbReference type="NCBI Taxonomy" id="2562239"/>
    <lineage>
        <taxon>Eukaryota</taxon>
        <taxon>Sar</taxon>
        <taxon>Alveolata</taxon>
        <taxon>Dinophyceae</taxon>
        <taxon>Suessiales</taxon>
        <taxon>Symbiodiniaceae</taxon>
        <taxon>Effrenium</taxon>
    </lineage>
</organism>
<feature type="region of interest" description="Disordered" evidence="2">
    <location>
        <begin position="330"/>
        <end position="372"/>
    </location>
</feature>
<dbReference type="PANTHER" id="PTHR13018:SF5">
    <property type="entry name" value="RE44586P"/>
    <property type="match status" value="1"/>
</dbReference>
<feature type="transmembrane region" description="Helical" evidence="3">
    <location>
        <begin position="764"/>
        <end position="790"/>
    </location>
</feature>
<feature type="transmembrane region" description="Helical" evidence="3">
    <location>
        <begin position="116"/>
        <end position="139"/>
    </location>
</feature>
<feature type="coiled-coil region" evidence="1">
    <location>
        <begin position="413"/>
        <end position="456"/>
    </location>
</feature>
<name>A0AA36NBJ8_9DINO</name>
<keyword evidence="1" id="KW-0175">Coiled coil</keyword>
<dbReference type="AlphaFoldDB" id="A0AA36NBJ8"/>
<evidence type="ECO:0000313" key="4">
    <source>
        <dbReference type="EMBL" id="CAJ1406295.1"/>
    </source>
</evidence>
<dbReference type="GO" id="GO:0005227">
    <property type="term" value="F:calcium-activated cation channel activity"/>
    <property type="evidence" value="ECO:0007669"/>
    <property type="project" value="InterPro"/>
</dbReference>